<dbReference type="Proteomes" id="UP000306402">
    <property type="component" value="Unassembled WGS sequence"/>
</dbReference>
<feature type="domain" description="Glycosyl transferase family 1" evidence="2">
    <location>
        <begin position="193"/>
        <end position="349"/>
    </location>
</feature>
<dbReference type="SUPFAM" id="SSF53756">
    <property type="entry name" value="UDP-Glycosyltransferase/glycogen phosphorylase"/>
    <property type="match status" value="1"/>
</dbReference>
<dbReference type="PANTHER" id="PTHR46401">
    <property type="entry name" value="GLYCOSYLTRANSFERASE WBBK-RELATED"/>
    <property type="match status" value="1"/>
</dbReference>
<proteinExistence type="predicted"/>
<sequence length="385" mass="45066">MSNKPALHSKKPRITWVTADYFIDCDNNYGIIQQLLQYFDIHWILVLPANRARFSENDFSKFRQLSGLNMEFLYWKWRARNIKMLYFYDEVLQKIKKSKPDVTYINDAPTSPFSLALYLRLNKKKVIATAHDGDVKPSFRMPFISKMVFKLAYDHLKYINMFSKSQATVFKNAYPDKNVFTIPLALKDFGDSEAQKPKDHVVFLFFGTINSNKNLELLIDAADNLYEKGYRNFKVSINGSCTNWEFYQERMRHPEIFESDIRLLNNSEIPDLLAKSHYMVFPYKEVSQSGAIKVAFQYCVPAIVSDLKGFTDEVYEGKNAFVFQSENVEDLERVMIARLENHEDDYDRIRNSMAKINDTCYSDRAIANNYIQMFNQVMQTNSAVK</sequence>
<dbReference type="EMBL" id="VCEJ01000002">
    <property type="protein sequence ID" value="TLV03225.1"/>
    <property type="molecule type" value="Genomic_DNA"/>
</dbReference>
<dbReference type="PANTHER" id="PTHR46401:SF2">
    <property type="entry name" value="GLYCOSYLTRANSFERASE WBBK-RELATED"/>
    <property type="match status" value="1"/>
</dbReference>
<dbReference type="InterPro" id="IPR001296">
    <property type="entry name" value="Glyco_trans_1"/>
</dbReference>
<dbReference type="RefSeq" id="WP_138364432.1">
    <property type="nucleotide sequence ID" value="NZ_VCEJ01000002.1"/>
</dbReference>
<evidence type="ECO:0000259" key="2">
    <source>
        <dbReference type="Pfam" id="PF00534"/>
    </source>
</evidence>
<comment type="caution">
    <text evidence="3">The sequence shown here is derived from an EMBL/GenBank/DDBJ whole genome shotgun (WGS) entry which is preliminary data.</text>
</comment>
<keyword evidence="1 3" id="KW-0808">Transferase</keyword>
<evidence type="ECO:0000313" key="4">
    <source>
        <dbReference type="Proteomes" id="UP000306402"/>
    </source>
</evidence>
<dbReference type="Pfam" id="PF00534">
    <property type="entry name" value="Glycos_transf_1"/>
    <property type="match status" value="1"/>
</dbReference>
<gene>
    <name evidence="3" type="ORF">FEN17_06335</name>
</gene>
<organism evidence="3 4">
    <name type="scientific">Dyadobacter luticola</name>
    <dbReference type="NCBI Taxonomy" id="1979387"/>
    <lineage>
        <taxon>Bacteria</taxon>
        <taxon>Pseudomonadati</taxon>
        <taxon>Bacteroidota</taxon>
        <taxon>Cytophagia</taxon>
        <taxon>Cytophagales</taxon>
        <taxon>Spirosomataceae</taxon>
        <taxon>Dyadobacter</taxon>
    </lineage>
</organism>
<dbReference type="GO" id="GO:0016757">
    <property type="term" value="F:glycosyltransferase activity"/>
    <property type="evidence" value="ECO:0007669"/>
    <property type="project" value="InterPro"/>
</dbReference>
<name>A0A5R9L4L7_9BACT</name>
<evidence type="ECO:0000313" key="3">
    <source>
        <dbReference type="EMBL" id="TLV03225.1"/>
    </source>
</evidence>
<dbReference type="GO" id="GO:0009103">
    <property type="term" value="P:lipopolysaccharide biosynthetic process"/>
    <property type="evidence" value="ECO:0007669"/>
    <property type="project" value="TreeGrafter"/>
</dbReference>
<evidence type="ECO:0000256" key="1">
    <source>
        <dbReference type="ARBA" id="ARBA00022679"/>
    </source>
</evidence>
<keyword evidence="4" id="KW-1185">Reference proteome</keyword>
<dbReference type="OrthoDB" id="9765330at2"/>
<accession>A0A5R9L4L7</accession>
<reference evidence="3 4" key="1">
    <citation type="submission" date="2019-05" db="EMBL/GenBank/DDBJ databases">
        <authorList>
            <person name="Qu J.-H."/>
        </authorList>
    </citation>
    <scope>NUCLEOTIDE SEQUENCE [LARGE SCALE GENOMIC DNA]</scope>
    <source>
        <strain evidence="3 4">T17</strain>
    </source>
</reference>
<protein>
    <submittedName>
        <fullName evidence="3">Glycosyltransferase</fullName>
    </submittedName>
</protein>
<dbReference type="AlphaFoldDB" id="A0A5R9L4L7"/>
<dbReference type="Gene3D" id="3.40.50.2000">
    <property type="entry name" value="Glycogen Phosphorylase B"/>
    <property type="match status" value="2"/>
</dbReference>